<name>A0A212PRG7_9CHLR</name>
<dbReference type="Pfam" id="PF04203">
    <property type="entry name" value="Sortase"/>
    <property type="match status" value="1"/>
</dbReference>
<dbReference type="InterPro" id="IPR005754">
    <property type="entry name" value="Sortase"/>
</dbReference>
<reference evidence="3" key="1">
    <citation type="submission" date="2017-06" db="EMBL/GenBank/DDBJ databases">
        <authorList>
            <person name="Varghese N."/>
            <person name="Submissions S."/>
        </authorList>
    </citation>
    <scope>NUCLEOTIDE SEQUENCE [LARGE SCALE GENOMIC DNA]</scope>
    <source>
        <strain evidence="3">JAD2</strain>
    </source>
</reference>
<keyword evidence="3" id="KW-1185">Reference proteome</keyword>
<sequence>MPGPEWGAWALALTLILGPLPGSIRDPCCSGVLPGMTKASQEGSAPLAGVPAPEVGSAPSSVSWWTAWPQAPTFSPPETPARGVPLWITVPAIGLDAPVRVAPSRIVVIAGRRYREWLAPDAPAAGWIPTSARVGEIGNLVLNGHHNIAGAVFRRLAELPLGARIRIDAVGGVWEYEIVERHILPERDQPLAVREANARWIQPTVEERLTLVTCWPPWSNSHRLILIAHPFPSSGPHGVRLAP</sequence>
<dbReference type="RefSeq" id="WP_088569809.1">
    <property type="nucleotide sequence ID" value="NZ_FYEK01000002.1"/>
</dbReference>
<proteinExistence type="predicted"/>
<dbReference type="Proteomes" id="UP000197025">
    <property type="component" value="Unassembled WGS sequence"/>
</dbReference>
<dbReference type="AlphaFoldDB" id="A0A212PRG7"/>
<evidence type="ECO:0000313" key="3">
    <source>
        <dbReference type="Proteomes" id="UP000197025"/>
    </source>
</evidence>
<dbReference type="CDD" id="cd00004">
    <property type="entry name" value="Sortase"/>
    <property type="match status" value="1"/>
</dbReference>
<dbReference type="GO" id="GO:0016787">
    <property type="term" value="F:hydrolase activity"/>
    <property type="evidence" value="ECO:0007669"/>
    <property type="project" value="UniProtKB-KW"/>
</dbReference>
<gene>
    <name evidence="2" type="ORF">SAMN02746019_00029500</name>
</gene>
<dbReference type="EMBL" id="FYEK01000002">
    <property type="protein sequence ID" value="SNB49454.1"/>
    <property type="molecule type" value="Genomic_DNA"/>
</dbReference>
<keyword evidence="1" id="KW-0378">Hydrolase</keyword>
<organism evidence="2 3">
    <name type="scientific">Thermoflexus hugenholtzii JAD2</name>
    <dbReference type="NCBI Taxonomy" id="877466"/>
    <lineage>
        <taxon>Bacteria</taxon>
        <taxon>Bacillati</taxon>
        <taxon>Chloroflexota</taxon>
        <taxon>Thermoflexia</taxon>
        <taxon>Thermoflexales</taxon>
        <taxon>Thermoflexaceae</taxon>
        <taxon>Thermoflexus</taxon>
    </lineage>
</organism>
<evidence type="ECO:0000313" key="2">
    <source>
        <dbReference type="EMBL" id="SNB49454.1"/>
    </source>
</evidence>
<evidence type="ECO:0000256" key="1">
    <source>
        <dbReference type="ARBA" id="ARBA00022801"/>
    </source>
</evidence>
<dbReference type="SUPFAM" id="SSF63817">
    <property type="entry name" value="Sortase"/>
    <property type="match status" value="1"/>
</dbReference>
<dbReference type="Gene3D" id="2.40.260.10">
    <property type="entry name" value="Sortase"/>
    <property type="match status" value="1"/>
</dbReference>
<accession>A0A212PRG7</accession>
<dbReference type="InterPro" id="IPR023365">
    <property type="entry name" value="Sortase_dom-sf"/>
</dbReference>
<protein>
    <submittedName>
        <fullName evidence="2">Sortase family protein</fullName>
    </submittedName>
</protein>
<dbReference type="OrthoDB" id="162896at2"/>
<dbReference type="InParanoid" id="A0A212PRG7"/>